<accession>A2SMP9</accession>
<dbReference type="RefSeq" id="WP_011831455.1">
    <property type="nucleotide sequence ID" value="NC_008826.1"/>
</dbReference>
<keyword evidence="4" id="KW-1185">Reference proteome</keyword>
<evidence type="ECO:0000259" key="2">
    <source>
        <dbReference type="Pfam" id="PF23127"/>
    </source>
</evidence>
<proteinExistence type="predicted"/>
<feature type="transmembrane region" description="Helical" evidence="1">
    <location>
        <begin position="93"/>
        <end position="111"/>
    </location>
</feature>
<keyword evidence="3" id="KW-0614">Plasmid</keyword>
<dbReference type="InterPro" id="IPR049921">
    <property type="entry name" value="DotM-like"/>
</dbReference>
<gene>
    <name evidence="3" type="ordered locus">Mpe_B0059</name>
</gene>
<dbReference type="NCBIfam" id="NF033890">
    <property type="entry name" value="DotM_IcmP_IVB"/>
    <property type="match status" value="1"/>
</dbReference>
<dbReference type="EMBL" id="CP000556">
    <property type="protein sequence ID" value="ABM96838.1"/>
    <property type="molecule type" value="Genomic_DNA"/>
</dbReference>
<keyword evidence="1" id="KW-0472">Membrane</keyword>
<dbReference type="eggNOG" id="ENOG5031YVT">
    <property type="taxonomic scope" value="Bacteria"/>
</dbReference>
<sequence>MAKQQRGGDSTGKSLEDDALMIGGAIIILVVMAWLLLGPIISSVLGFLRRYEIVPFALFFPAADALRLKLVALDGRSLDFSNTVGMLRQTGPYVRWLYIPLFVWLAIRLMTKSTRGRFRRKHDMTSLAKQEAALWPEIAPVAGKQLAMVKGDLTKGEWAVALTEWEFAEKHKLATRAEPALKRDQARDVFVAQLGPRWNGSAALPKHARALYAAFLMYIGGEGKAGLAALRKMAKTFAAGGLKGMDTSFADAAIAKHETNPMAQRAIGQHAYVFTVLPTMLQLARAEGVLASPMFIWLKTVDRRLWYALNNVGRYAFHVECAGIAAHWLFEKTVSQACPSPMVEKAVDGLATALTEYAEDDSLDRLYK</sequence>
<dbReference type="KEGG" id="mpt:Mpe_B0059"/>
<dbReference type="AlphaFoldDB" id="A2SMP9"/>
<dbReference type="Pfam" id="PF23127">
    <property type="entry name" value="DotM_C"/>
    <property type="match status" value="1"/>
</dbReference>
<keyword evidence="1" id="KW-0812">Transmembrane</keyword>
<protein>
    <recommendedName>
        <fullName evidence="2">DotM C-terminal cytoplasmic domain-containing protein</fullName>
    </recommendedName>
</protein>
<geneLocation type="plasmid" evidence="3 4">
    <name>RPME01</name>
</geneLocation>
<evidence type="ECO:0000256" key="1">
    <source>
        <dbReference type="SAM" id="Phobius"/>
    </source>
</evidence>
<feature type="domain" description="DotM C-terminal cytoplasmic" evidence="2">
    <location>
        <begin position="184"/>
        <end position="351"/>
    </location>
</feature>
<keyword evidence="1" id="KW-1133">Transmembrane helix</keyword>
<reference evidence="3 4" key="1">
    <citation type="journal article" date="2007" name="J. Bacteriol.">
        <title>Whole-genome analysis of the methyl tert-butyl ether-degrading beta-proteobacterium Methylibium petroleiphilum PM1.</title>
        <authorList>
            <person name="Kane S.R."/>
            <person name="Chakicherla A.Y."/>
            <person name="Chain P.S.G."/>
            <person name="Schmidt R."/>
            <person name="Shin M.W."/>
            <person name="Legler T.C."/>
            <person name="Scow K.M."/>
            <person name="Larimer F.W."/>
            <person name="Lucas S.M."/>
            <person name="Richardson P.M."/>
            <person name="Hristova K.R."/>
        </authorList>
    </citation>
    <scope>NUCLEOTIDE SEQUENCE [LARGE SCALE GENOMIC DNA]</scope>
    <source>
        <strain evidence="4">ATCC BAA-1232 / LMG 22953 / PM1</strain>
        <plasmid evidence="3 4">RPME01</plasmid>
    </source>
</reference>
<name>A2SMP9_METPP</name>
<feature type="transmembrane region" description="Helical" evidence="1">
    <location>
        <begin position="20"/>
        <end position="41"/>
    </location>
</feature>
<dbReference type="Proteomes" id="UP000000366">
    <property type="component" value="Plasmid RPME01"/>
</dbReference>
<dbReference type="InterPro" id="IPR056464">
    <property type="entry name" value="DotM_C"/>
</dbReference>
<evidence type="ECO:0000313" key="4">
    <source>
        <dbReference type="Proteomes" id="UP000000366"/>
    </source>
</evidence>
<organism evidence="3 4">
    <name type="scientific">Methylibium petroleiphilum (strain ATCC BAA-1232 / LMG 22953 / PM1)</name>
    <dbReference type="NCBI Taxonomy" id="420662"/>
    <lineage>
        <taxon>Bacteria</taxon>
        <taxon>Pseudomonadati</taxon>
        <taxon>Pseudomonadota</taxon>
        <taxon>Betaproteobacteria</taxon>
        <taxon>Burkholderiales</taxon>
        <taxon>Sphaerotilaceae</taxon>
        <taxon>Methylibium</taxon>
    </lineage>
</organism>
<dbReference type="HOGENOM" id="CLU_056910_1_0_4"/>
<evidence type="ECO:0000313" key="3">
    <source>
        <dbReference type="EMBL" id="ABM96838.1"/>
    </source>
</evidence>